<dbReference type="EMBL" id="JASCZI010157013">
    <property type="protein sequence ID" value="MED6178693.1"/>
    <property type="molecule type" value="Genomic_DNA"/>
</dbReference>
<reference evidence="2 3" key="1">
    <citation type="journal article" date="2023" name="Plants (Basel)">
        <title>Bridging the Gap: Combining Genomics and Transcriptomics Approaches to Understand Stylosanthes scabra, an Orphan Legume from the Brazilian Caatinga.</title>
        <authorList>
            <person name="Ferreira-Neto J.R.C."/>
            <person name="da Silva M.D."/>
            <person name="Binneck E."/>
            <person name="de Melo N.F."/>
            <person name="da Silva R.H."/>
            <person name="de Melo A.L.T.M."/>
            <person name="Pandolfi V."/>
            <person name="Bustamante F.O."/>
            <person name="Brasileiro-Vidal A.C."/>
            <person name="Benko-Iseppon A.M."/>
        </authorList>
    </citation>
    <scope>NUCLEOTIDE SEQUENCE [LARGE SCALE GENOMIC DNA]</scope>
    <source>
        <tissue evidence="2">Leaves</tissue>
    </source>
</reference>
<feature type="compositionally biased region" description="Basic and acidic residues" evidence="1">
    <location>
        <begin position="154"/>
        <end position="163"/>
    </location>
</feature>
<feature type="region of interest" description="Disordered" evidence="1">
    <location>
        <begin position="117"/>
        <end position="183"/>
    </location>
</feature>
<gene>
    <name evidence="2" type="ORF">PIB30_110026</name>
</gene>
<comment type="caution">
    <text evidence="2">The sequence shown here is derived from an EMBL/GenBank/DDBJ whole genome shotgun (WGS) entry which is preliminary data.</text>
</comment>
<protein>
    <submittedName>
        <fullName evidence="2">Uncharacterized protein</fullName>
    </submittedName>
</protein>
<evidence type="ECO:0000313" key="2">
    <source>
        <dbReference type="EMBL" id="MED6178693.1"/>
    </source>
</evidence>
<evidence type="ECO:0000256" key="1">
    <source>
        <dbReference type="SAM" id="MobiDB-lite"/>
    </source>
</evidence>
<proteinExistence type="predicted"/>
<sequence length="183" mass="20475">MILIQILTIPVGGITRISVGEGTKDSKSNSIIKLPKIFMDSKSNSTIKLPKIFKDSNHSLHLNLLKSNRIILTINTNSFMDETRANLRNQEASIRNLETQLGDTIINPRQECKAITLRSGKTKEDDSENQESAEDSCSPPPKEKEEVAISPIPVEKEKKKKEPAAYIPKPPYPPRLKAETKDK</sequence>
<keyword evidence="3" id="KW-1185">Reference proteome</keyword>
<name>A0ABU6W168_9FABA</name>
<feature type="compositionally biased region" description="Acidic residues" evidence="1">
    <location>
        <begin position="125"/>
        <end position="134"/>
    </location>
</feature>
<dbReference type="Proteomes" id="UP001341840">
    <property type="component" value="Unassembled WGS sequence"/>
</dbReference>
<organism evidence="2 3">
    <name type="scientific">Stylosanthes scabra</name>
    <dbReference type="NCBI Taxonomy" id="79078"/>
    <lineage>
        <taxon>Eukaryota</taxon>
        <taxon>Viridiplantae</taxon>
        <taxon>Streptophyta</taxon>
        <taxon>Embryophyta</taxon>
        <taxon>Tracheophyta</taxon>
        <taxon>Spermatophyta</taxon>
        <taxon>Magnoliopsida</taxon>
        <taxon>eudicotyledons</taxon>
        <taxon>Gunneridae</taxon>
        <taxon>Pentapetalae</taxon>
        <taxon>rosids</taxon>
        <taxon>fabids</taxon>
        <taxon>Fabales</taxon>
        <taxon>Fabaceae</taxon>
        <taxon>Papilionoideae</taxon>
        <taxon>50 kb inversion clade</taxon>
        <taxon>dalbergioids sensu lato</taxon>
        <taxon>Dalbergieae</taxon>
        <taxon>Pterocarpus clade</taxon>
        <taxon>Stylosanthes</taxon>
    </lineage>
</organism>
<accession>A0ABU6W168</accession>
<evidence type="ECO:0000313" key="3">
    <source>
        <dbReference type="Proteomes" id="UP001341840"/>
    </source>
</evidence>